<dbReference type="RefSeq" id="WP_283343850.1">
    <property type="nucleotide sequence ID" value="NZ_JASHIF010000004.1"/>
</dbReference>
<evidence type="ECO:0000256" key="1">
    <source>
        <dbReference type="SAM" id="SignalP"/>
    </source>
</evidence>
<feature type="chain" id="PRO_5046037200" evidence="1">
    <location>
        <begin position="22"/>
        <end position="236"/>
    </location>
</feature>
<dbReference type="EMBL" id="JASHIF010000004">
    <property type="protein sequence ID" value="MDI9858711.1"/>
    <property type="molecule type" value="Genomic_DNA"/>
</dbReference>
<gene>
    <name evidence="2" type="ORF">QM524_05795</name>
</gene>
<comment type="caution">
    <text evidence="2">The sequence shown here is derived from an EMBL/GenBank/DDBJ whole genome shotgun (WGS) entry which is preliminary data.</text>
</comment>
<keyword evidence="1" id="KW-0732">Signal</keyword>
<reference evidence="2 3" key="1">
    <citation type="submission" date="2023-05" db="EMBL/GenBank/DDBJ databases">
        <title>Novel species of genus Flectobacillus isolated from stream in China.</title>
        <authorList>
            <person name="Lu H."/>
        </authorList>
    </citation>
    <scope>NUCLEOTIDE SEQUENCE [LARGE SCALE GENOMIC DNA]</scope>
    <source>
        <strain evidence="2 3">KCTC 42575</strain>
    </source>
</reference>
<accession>A0ABT6Y5A3</accession>
<proteinExistence type="predicted"/>
<evidence type="ECO:0000313" key="3">
    <source>
        <dbReference type="Proteomes" id="UP001236507"/>
    </source>
</evidence>
<organism evidence="2 3">
    <name type="scientific">Flectobacillus roseus</name>
    <dbReference type="NCBI Taxonomy" id="502259"/>
    <lineage>
        <taxon>Bacteria</taxon>
        <taxon>Pseudomonadati</taxon>
        <taxon>Bacteroidota</taxon>
        <taxon>Cytophagia</taxon>
        <taxon>Cytophagales</taxon>
        <taxon>Flectobacillaceae</taxon>
        <taxon>Flectobacillus</taxon>
    </lineage>
</organism>
<dbReference type="Proteomes" id="UP001236507">
    <property type="component" value="Unassembled WGS sequence"/>
</dbReference>
<evidence type="ECO:0000313" key="2">
    <source>
        <dbReference type="EMBL" id="MDI9858711.1"/>
    </source>
</evidence>
<name>A0ABT6Y5A3_9BACT</name>
<feature type="signal peptide" evidence="1">
    <location>
        <begin position="1"/>
        <end position="21"/>
    </location>
</feature>
<keyword evidence="3" id="KW-1185">Reference proteome</keyword>
<sequence length="236" mass="27325">MTFRYFKIFVFLFGLTPNIFAQTNPFAGQWINEKYYNTVMKTKSPMKAFSSYFQSNIVFTKQLKGGHFLGWNFHEGEETILKQVGNGYELWRTEPKEKIGAISIVEADKKIKVGKETFVKIKSTDPTMCLEEMLFEGNYEWNGKPVKFNANGTVTGLSGVKYFFPKCDFIEKILPFDLIVLNKVKDAMTGQSYIYEFKDDSLIIYNIDCQQQDPDTKDCMKGRKGKEKYILKKLAN</sequence>
<protein>
    <submittedName>
        <fullName evidence="2">Uncharacterized protein</fullName>
    </submittedName>
</protein>